<dbReference type="GO" id="GO:0005737">
    <property type="term" value="C:cytoplasm"/>
    <property type="evidence" value="ECO:0007669"/>
    <property type="project" value="TreeGrafter"/>
</dbReference>
<sequence>MNMELFYKGRKNKNDVFTNIPSCSFKEIKSFGQSYLDGKNNMLILGDNLPALKALLNNSQIAGKVKLVYIDPPFATNHEYRGGTSRTATVSWSQEDESAYEDKLIGTEYLDFLRNRLILLRDILAENGSIYVHIDWKMGHYVKILMDEIFGQERFINDIARVKCNPKNFRRKAYGNVKDMILFYTKTERYIWNDPREKMTKEDTRKLFPKVDKDRRRYTTTPLHAPGETRNGPTGQPWKGLRPPKGRHWRCIPDELTRLDKQDLIEWSSTGNPRKKIYADEIIPKGKKRQDIWEFKDPPYPSYPTEKNLEMLKIIIEASSNSDDLVLDCFVGSGTTLVGAEELGRRWIGIDNSPHAIEKAKKRLRTIKNYRSFILYEMKIQPLKKNMQIR</sequence>
<dbReference type="Pfam" id="PF01555">
    <property type="entry name" value="N6_N4_Mtase"/>
    <property type="match status" value="1"/>
</dbReference>
<dbReference type="EMBL" id="BART01001588">
    <property type="protein sequence ID" value="GAG71314.1"/>
    <property type="molecule type" value="Genomic_DNA"/>
</dbReference>
<evidence type="ECO:0000313" key="6">
    <source>
        <dbReference type="EMBL" id="GAG71314.1"/>
    </source>
</evidence>
<proteinExistence type="predicted"/>
<feature type="domain" description="DNA methylase N-4/N-6" evidence="5">
    <location>
        <begin position="65"/>
        <end position="362"/>
    </location>
</feature>
<dbReference type="Gene3D" id="3.40.50.150">
    <property type="entry name" value="Vaccinia Virus protein VP39"/>
    <property type="match status" value="1"/>
</dbReference>
<accession>X0ZPI3</accession>
<dbReference type="GO" id="GO:0032259">
    <property type="term" value="P:methylation"/>
    <property type="evidence" value="ECO:0007669"/>
    <property type="project" value="UniProtKB-KW"/>
</dbReference>
<evidence type="ECO:0000256" key="4">
    <source>
        <dbReference type="SAM" id="MobiDB-lite"/>
    </source>
</evidence>
<name>X0ZPI3_9ZZZZ</name>
<dbReference type="InterPro" id="IPR002295">
    <property type="entry name" value="N4/N6-MTase_EcoPI_Mod-like"/>
</dbReference>
<keyword evidence="3" id="KW-0949">S-adenosyl-L-methionine</keyword>
<reference evidence="6" key="1">
    <citation type="journal article" date="2014" name="Front. Microbiol.">
        <title>High frequency of phylogenetically diverse reductive dehalogenase-homologous genes in deep subseafloor sedimentary metagenomes.</title>
        <authorList>
            <person name="Kawai M."/>
            <person name="Futagami T."/>
            <person name="Toyoda A."/>
            <person name="Takaki Y."/>
            <person name="Nishi S."/>
            <person name="Hori S."/>
            <person name="Arai W."/>
            <person name="Tsubouchi T."/>
            <person name="Morono Y."/>
            <person name="Uchiyama I."/>
            <person name="Ito T."/>
            <person name="Fujiyama A."/>
            <person name="Inagaki F."/>
            <person name="Takami H."/>
        </authorList>
    </citation>
    <scope>NUCLEOTIDE SEQUENCE</scope>
    <source>
        <strain evidence="6">Expedition CK06-06</strain>
    </source>
</reference>
<evidence type="ECO:0000256" key="2">
    <source>
        <dbReference type="ARBA" id="ARBA00022679"/>
    </source>
</evidence>
<comment type="caution">
    <text evidence="6">The sequence shown here is derived from an EMBL/GenBank/DDBJ whole genome shotgun (WGS) entry which is preliminary data.</text>
</comment>
<dbReference type="GO" id="GO:0008170">
    <property type="term" value="F:N-methyltransferase activity"/>
    <property type="evidence" value="ECO:0007669"/>
    <property type="project" value="InterPro"/>
</dbReference>
<protein>
    <recommendedName>
        <fullName evidence="5">DNA methylase N-4/N-6 domain-containing protein</fullName>
    </recommendedName>
</protein>
<keyword evidence="1" id="KW-0489">Methyltransferase</keyword>
<evidence type="ECO:0000259" key="5">
    <source>
        <dbReference type="Pfam" id="PF01555"/>
    </source>
</evidence>
<evidence type="ECO:0000256" key="1">
    <source>
        <dbReference type="ARBA" id="ARBA00022603"/>
    </source>
</evidence>
<dbReference type="CDD" id="cd02440">
    <property type="entry name" value="AdoMet_MTases"/>
    <property type="match status" value="1"/>
</dbReference>
<dbReference type="AlphaFoldDB" id="X0ZPI3"/>
<organism evidence="6">
    <name type="scientific">marine sediment metagenome</name>
    <dbReference type="NCBI Taxonomy" id="412755"/>
    <lineage>
        <taxon>unclassified sequences</taxon>
        <taxon>metagenomes</taxon>
        <taxon>ecological metagenomes</taxon>
    </lineage>
</organism>
<gene>
    <name evidence="6" type="ORF">S01H4_05462</name>
</gene>
<dbReference type="PANTHER" id="PTHR13370:SF24">
    <property type="entry name" value="TYPE III RESTRICTION-MODIFICATION ENZYME STYLTI MOD SUBUNIT"/>
    <property type="match status" value="1"/>
</dbReference>
<dbReference type="InterPro" id="IPR029063">
    <property type="entry name" value="SAM-dependent_MTases_sf"/>
</dbReference>
<dbReference type="InterPro" id="IPR002941">
    <property type="entry name" value="DNA_methylase_N4/N6"/>
</dbReference>
<dbReference type="SUPFAM" id="SSF53335">
    <property type="entry name" value="S-adenosyl-L-methionine-dependent methyltransferases"/>
    <property type="match status" value="1"/>
</dbReference>
<dbReference type="GO" id="GO:0003677">
    <property type="term" value="F:DNA binding"/>
    <property type="evidence" value="ECO:0007669"/>
    <property type="project" value="InterPro"/>
</dbReference>
<keyword evidence="2" id="KW-0808">Transferase</keyword>
<dbReference type="PANTHER" id="PTHR13370">
    <property type="entry name" value="RNA METHYLASE-RELATED"/>
    <property type="match status" value="1"/>
</dbReference>
<feature type="region of interest" description="Disordered" evidence="4">
    <location>
        <begin position="218"/>
        <end position="244"/>
    </location>
</feature>
<dbReference type="PRINTS" id="PR00506">
    <property type="entry name" value="D21N6MTFRASE"/>
</dbReference>
<evidence type="ECO:0000256" key="3">
    <source>
        <dbReference type="ARBA" id="ARBA00022691"/>
    </source>
</evidence>